<keyword evidence="5" id="KW-1185">Reference proteome</keyword>
<feature type="domain" description="N-acetyltransferase" evidence="3">
    <location>
        <begin position="11"/>
        <end position="165"/>
    </location>
</feature>
<dbReference type="CDD" id="cd04301">
    <property type="entry name" value="NAT_SF"/>
    <property type="match status" value="1"/>
</dbReference>
<dbReference type="EMBL" id="JAJFAT010000011">
    <property type="protein sequence ID" value="MCC3145416.1"/>
    <property type="molecule type" value="Genomic_DNA"/>
</dbReference>
<dbReference type="SUPFAM" id="SSF55729">
    <property type="entry name" value="Acyl-CoA N-acyltransferases (Nat)"/>
    <property type="match status" value="1"/>
</dbReference>
<evidence type="ECO:0000313" key="5">
    <source>
        <dbReference type="Proteomes" id="UP001199296"/>
    </source>
</evidence>
<sequence length="165" mass="19080">MLLEFSPKIEYTCRQASQTDAQGINELMKKAFADYGKTKNKKQKVVNSALKESIEDIYADIEKNIVLIMLDDEKIIASLRLEEVAEHRYLLKRFAVAPDYQNHGLGSTLFEKAVEKLNEKEAHFLQLYSSLENKKLINFYKGLGFNCVETDHKKGYERGLWVKNL</sequence>
<protein>
    <submittedName>
        <fullName evidence="4">GNAT family N-acetyltransferase</fullName>
    </submittedName>
</protein>
<dbReference type="PANTHER" id="PTHR43877:SF2">
    <property type="entry name" value="AMINOALKYLPHOSPHONATE N-ACETYLTRANSFERASE-RELATED"/>
    <property type="match status" value="1"/>
</dbReference>
<comment type="caution">
    <text evidence="4">The sequence shown here is derived from an EMBL/GenBank/DDBJ whole genome shotgun (WGS) entry which is preliminary data.</text>
</comment>
<evidence type="ECO:0000256" key="2">
    <source>
        <dbReference type="ARBA" id="ARBA00023315"/>
    </source>
</evidence>
<dbReference type="AlphaFoldDB" id="A0AAW4X0T2"/>
<keyword evidence="2" id="KW-0012">Acyltransferase</keyword>
<gene>
    <name evidence="4" type="ORF">LJ207_08785</name>
</gene>
<dbReference type="Proteomes" id="UP001199296">
    <property type="component" value="Unassembled WGS sequence"/>
</dbReference>
<dbReference type="PANTHER" id="PTHR43877">
    <property type="entry name" value="AMINOALKYLPHOSPHONATE N-ACETYLTRANSFERASE-RELATED-RELATED"/>
    <property type="match status" value="1"/>
</dbReference>
<dbReference type="Pfam" id="PF00583">
    <property type="entry name" value="Acetyltransf_1"/>
    <property type="match status" value="1"/>
</dbReference>
<evidence type="ECO:0000256" key="1">
    <source>
        <dbReference type="ARBA" id="ARBA00022679"/>
    </source>
</evidence>
<dbReference type="InterPro" id="IPR000182">
    <property type="entry name" value="GNAT_dom"/>
</dbReference>
<dbReference type="Gene3D" id="3.40.630.30">
    <property type="match status" value="1"/>
</dbReference>
<dbReference type="InterPro" id="IPR016181">
    <property type="entry name" value="Acyl_CoA_acyltransferase"/>
</dbReference>
<proteinExistence type="predicted"/>
<accession>A0AAW4X0T2</accession>
<dbReference type="RefSeq" id="WP_229346119.1">
    <property type="nucleotide sequence ID" value="NZ_JAJFAT010000011.1"/>
</dbReference>
<dbReference type="InterPro" id="IPR050832">
    <property type="entry name" value="Bact_Acetyltransf"/>
</dbReference>
<reference evidence="4 5" key="1">
    <citation type="submission" date="2021-10" db="EMBL/GenBank/DDBJ databases">
        <authorList>
            <person name="Grouzdev D.S."/>
            <person name="Pantiukh K.S."/>
            <person name="Krutkina M.S."/>
        </authorList>
    </citation>
    <scope>NUCLEOTIDE SEQUENCE [LARGE SCALE GENOMIC DNA]</scope>
    <source>
        <strain evidence="4 5">Z-7514</strain>
    </source>
</reference>
<keyword evidence="1" id="KW-0808">Transferase</keyword>
<dbReference type="PROSITE" id="PS51186">
    <property type="entry name" value="GNAT"/>
    <property type="match status" value="1"/>
</dbReference>
<evidence type="ECO:0000313" key="4">
    <source>
        <dbReference type="EMBL" id="MCC3145416.1"/>
    </source>
</evidence>
<organism evidence="4 5">
    <name type="scientific">Halanaerobium polyolivorans</name>
    <dbReference type="NCBI Taxonomy" id="2886943"/>
    <lineage>
        <taxon>Bacteria</taxon>
        <taxon>Bacillati</taxon>
        <taxon>Bacillota</taxon>
        <taxon>Clostridia</taxon>
        <taxon>Halanaerobiales</taxon>
        <taxon>Halanaerobiaceae</taxon>
        <taxon>Halanaerobium</taxon>
    </lineage>
</organism>
<name>A0AAW4X0T2_9FIRM</name>
<dbReference type="GO" id="GO:0016747">
    <property type="term" value="F:acyltransferase activity, transferring groups other than amino-acyl groups"/>
    <property type="evidence" value="ECO:0007669"/>
    <property type="project" value="InterPro"/>
</dbReference>
<evidence type="ECO:0000259" key="3">
    <source>
        <dbReference type="PROSITE" id="PS51186"/>
    </source>
</evidence>